<dbReference type="STRING" id="43335.A0A4U5R1B9"/>
<evidence type="ECO:0000256" key="2">
    <source>
        <dbReference type="SAM" id="SignalP"/>
    </source>
</evidence>
<keyword evidence="1" id="KW-1133">Transmembrane helix</keyword>
<accession>A0A4U5R1B9</accession>
<name>A0A4U5R1B9_POPAL</name>
<keyword evidence="1" id="KW-0812">Transmembrane</keyword>
<dbReference type="PANTHER" id="PTHR33710:SF64">
    <property type="entry name" value="ENDONUCLEASE_EXONUCLEASE_PHOSPHATASE DOMAIN-CONTAINING PROTEIN"/>
    <property type="match status" value="1"/>
</dbReference>
<feature type="signal peptide" evidence="2">
    <location>
        <begin position="1"/>
        <end position="27"/>
    </location>
</feature>
<reference evidence="3" key="1">
    <citation type="submission" date="2018-10" db="EMBL/GenBank/DDBJ databases">
        <title>Population genomic analysis revealed the cold adaptation of white poplar.</title>
        <authorList>
            <person name="Liu Y.-J."/>
        </authorList>
    </citation>
    <scope>NUCLEOTIDE SEQUENCE [LARGE SCALE GENOMIC DNA]</scope>
    <source>
        <strain evidence="3">PAL-ZL1</strain>
    </source>
</reference>
<protein>
    <submittedName>
        <fullName evidence="3">Uncharacterized protein</fullName>
    </submittedName>
</protein>
<gene>
    <name evidence="3" type="ORF">D5086_0000013170</name>
</gene>
<keyword evidence="2" id="KW-0732">Signal</keyword>
<dbReference type="AlphaFoldDB" id="A0A4U5R1B9"/>
<keyword evidence="1" id="KW-0472">Membrane</keyword>
<organism evidence="3">
    <name type="scientific">Populus alba</name>
    <name type="common">White poplar</name>
    <dbReference type="NCBI Taxonomy" id="43335"/>
    <lineage>
        <taxon>Eukaryota</taxon>
        <taxon>Viridiplantae</taxon>
        <taxon>Streptophyta</taxon>
        <taxon>Embryophyta</taxon>
        <taxon>Tracheophyta</taxon>
        <taxon>Spermatophyta</taxon>
        <taxon>Magnoliopsida</taxon>
        <taxon>eudicotyledons</taxon>
        <taxon>Gunneridae</taxon>
        <taxon>Pentapetalae</taxon>
        <taxon>rosids</taxon>
        <taxon>fabids</taxon>
        <taxon>Malpighiales</taxon>
        <taxon>Salicaceae</taxon>
        <taxon>Saliceae</taxon>
        <taxon>Populus</taxon>
    </lineage>
</organism>
<dbReference type="EMBL" id="RCHU01000027">
    <property type="protein sequence ID" value="TKS17493.1"/>
    <property type="molecule type" value="Genomic_DNA"/>
</dbReference>
<comment type="caution">
    <text evidence="3">The sequence shown here is derived from an EMBL/GenBank/DDBJ whole genome shotgun (WGS) entry which is preliminary data.</text>
</comment>
<dbReference type="PANTHER" id="PTHR33710">
    <property type="entry name" value="BNAC02G09200D PROTEIN"/>
    <property type="match status" value="1"/>
</dbReference>
<proteinExistence type="predicted"/>
<evidence type="ECO:0000313" key="3">
    <source>
        <dbReference type="EMBL" id="TKS17493.1"/>
    </source>
</evidence>
<sequence length="339" mass="38351">MVRLFRHMKSLTFVIVVFDLGLHDVNFTGCHFSWTNGSVWSKLDRVMTNPSWSSLNHLTHVHFGPPGAFTDHSPAAVRLGPLVQGRRSFKFFNMWTFHDHFLPLVSSHWFSPTYGTPMYILCRRLKLLKVHLKELNRLHFSHISERVSRLESELEQHQYALHQDMDNQLLHAQDGLLRSKLSTLKLAEKQFYGQKIKCTFLQHSDRGSKFFHALMGQNHRRNFISAVMCNHGGLSTSLCSRKVGFRLHRRMAGAFALWIGWLGVYLGVHGEGRVMHAFLRVASKVGPATFPVGAPGPCCCTRLGGCMAHAEGLHVLLDIHFTSLCAAVRSLDGRLDAGT</sequence>
<feature type="chain" id="PRO_5020552433" evidence="2">
    <location>
        <begin position="28"/>
        <end position="339"/>
    </location>
</feature>
<evidence type="ECO:0000256" key="1">
    <source>
        <dbReference type="SAM" id="Phobius"/>
    </source>
</evidence>
<feature type="transmembrane region" description="Helical" evidence="1">
    <location>
        <begin position="251"/>
        <end position="268"/>
    </location>
</feature>